<dbReference type="PANTHER" id="PTHR33164">
    <property type="entry name" value="TRANSCRIPTIONAL REGULATOR, MARR FAMILY"/>
    <property type="match status" value="1"/>
</dbReference>
<protein>
    <submittedName>
        <fullName evidence="2">Winged helix DNA-binding protein</fullName>
    </submittedName>
</protein>
<dbReference type="Proteomes" id="UP000295388">
    <property type="component" value="Unassembled WGS sequence"/>
</dbReference>
<dbReference type="EMBL" id="SNWQ01000001">
    <property type="protein sequence ID" value="TDO54841.1"/>
    <property type="molecule type" value="Genomic_DNA"/>
</dbReference>
<dbReference type="InterPro" id="IPR036388">
    <property type="entry name" value="WH-like_DNA-bd_sf"/>
</dbReference>
<dbReference type="Pfam" id="PF12802">
    <property type="entry name" value="MarR_2"/>
    <property type="match status" value="1"/>
</dbReference>
<dbReference type="GO" id="GO:0003677">
    <property type="term" value="F:DNA binding"/>
    <property type="evidence" value="ECO:0007669"/>
    <property type="project" value="UniProtKB-KW"/>
</dbReference>
<dbReference type="PRINTS" id="PR00598">
    <property type="entry name" value="HTHMARR"/>
</dbReference>
<accession>A0A4R6KQK4</accession>
<dbReference type="SUPFAM" id="SSF46785">
    <property type="entry name" value="Winged helix' DNA-binding domain"/>
    <property type="match status" value="1"/>
</dbReference>
<evidence type="ECO:0000313" key="2">
    <source>
        <dbReference type="EMBL" id="TDO54841.1"/>
    </source>
</evidence>
<comment type="caution">
    <text evidence="2">The sequence shown here is derived from an EMBL/GenBank/DDBJ whole genome shotgun (WGS) entry which is preliminary data.</text>
</comment>
<dbReference type="RefSeq" id="WP_133798378.1">
    <property type="nucleotide sequence ID" value="NZ_SNWQ01000001.1"/>
</dbReference>
<feature type="domain" description="HTH marR-type" evidence="1">
    <location>
        <begin position="1"/>
        <end position="131"/>
    </location>
</feature>
<organism evidence="2 3">
    <name type="scientific">Kribbella caucasensis</name>
    <dbReference type="NCBI Taxonomy" id="2512215"/>
    <lineage>
        <taxon>Bacteria</taxon>
        <taxon>Bacillati</taxon>
        <taxon>Actinomycetota</taxon>
        <taxon>Actinomycetes</taxon>
        <taxon>Propionibacteriales</taxon>
        <taxon>Kribbellaceae</taxon>
        <taxon>Kribbella</taxon>
    </lineage>
</organism>
<keyword evidence="3" id="KW-1185">Reference proteome</keyword>
<reference evidence="2 3" key="1">
    <citation type="submission" date="2019-03" db="EMBL/GenBank/DDBJ databases">
        <title>Genomic Encyclopedia of Type Strains, Phase III (KMG-III): the genomes of soil and plant-associated and newly described type strains.</title>
        <authorList>
            <person name="Whitman W."/>
        </authorList>
    </citation>
    <scope>NUCLEOTIDE SEQUENCE [LARGE SCALE GENOMIC DNA]</scope>
    <source>
        <strain evidence="2 3">VKM Ac-2527</strain>
    </source>
</reference>
<dbReference type="OrthoDB" id="5148120at2"/>
<dbReference type="InterPro" id="IPR036390">
    <property type="entry name" value="WH_DNA-bd_sf"/>
</dbReference>
<dbReference type="PANTHER" id="PTHR33164:SF43">
    <property type="entry name" value="HTH-TYPE TRANSCRIPTIONAL REPRESSOR YETL"/>
    <property type="match status" value="1"/>
</dbReference>
<dbReference type="Gene3D" id="1.10.10.10">
    <property type="entry name" value="Winged helix-like DNA-binding domain superfamily/Winged helix DNA-binding domain"/>
    <property type="match status" value="1"/>
</dbReference>
<dbReference type="SMART" id="SM00347">
    <property type="entry name" value="HTH_MARR"/>
    <property type="match status" value="1"/>
</dbReference>
<sequence>MVWRGAHGDAGFPLIVLEDPVVAVHADGPGDPRSPAGQGLPAVNQLALATAIGYDKSRLIALLDELERDGLIVREPDPADRRNRRVQLTPTGRARHAAAQAGIRAMEDDLLSELTAAERRSLISILGRLANG</sequence>
<dbReference type="GO" id="GO:0006950">
    <property type="term" value="P:response to stress"/>
    <property type="evidence" value="ECO:0007669"/>
    <property type="project" value="TreeGrafter"/>
</dbReference>
<evidence type="ECO:0000313" key="3">
    <source>
        <dbReference type="Proteomes" id="UP000295388"/>
    </source>
</evidence>
<dbReference type="GO" id="GO:0003700">
    <property type="term" value="F:DNA-binding transcription factor activity"/>
    <property type="evidence" value="ECO:0007669"/>
    <property type="project" value="InterPro"/>
</dbReference>
<name>A0A4R6KQK4_9ACTN</name>
<dbReference type="AlphaFoldDB" id="A0A4R6KQK4"/>
<dbReference type="InterPro" id="IPR039422">
    <property type="entry name" value="MarR/SlyA-like"/>
</dbReference>
<keyword evidence="2" id="KW-0238">DNA-binding</keyword>
<dbReference type="InterPro" id="IPR000835">
    <property type="entry name" value="HTH_MarR-typ"/>
</dbReference>
<proteinExistence type="predicted"/>
<evidence type="ECO:0000259" key="1">
    <source>
        <dbReference type="PROSITE" id="PS50995"/>
    </source>
</evidence>
<gene>
    <name evidence="2" type="ORF">EV643_101632</name>
</gene>
<dbReference type="PROSITE" id="PS50995">
    <property type="entry name" value="HTH_MARR_2"/>
    <property type="match status" value="1"/>
</dbReference>